<evidence type="ECO:0000259" key="1">
    <source>
        <dbReference type="Pfam" id="PF01609"/>
    </source>
</evidence>
<sequence length="365" mass="39815">MSLLIHLAKVPDFRQPGRNFRHPLLSVLVISVLAVLCGADDFEDIADFGQQKQVLLARHLALPHGAPSADTFRRIFQHLDAAAFNAAFLSWVRHLLPAPVAAQVCVDGQTLRGSGPQALHVVSALARAEGLCLAQVATKGKGQELAAIPDVLALLDLSGGPLVSLDALGCQPAIAAQIVQQGGHYLLALKQNQPTLSAEAERALAGVRPQAEATGWASHNTPLRWQVAVQTDLRWVNEDERWPQLAALVRVDTWRYPAVGPPQVQAPRYYLSSQPGLMAEQALAAVRGHWAVENQLHWHLDVTLRQDAHRLRDERAAENLALVRKMALNLLRADAAPGSLKVKRKRLGWSDTYLEALMAQIAKCV</sequence>
<feature type="domain" description="H repeat-associated protein N-terminal" evidence="2">
    <location>
        <begin position="6"/>
        <end position="92"/>
    </location>
</feature>
<dbReference type="InterPro" id="IPR047647">
    <property type="entry name" value="ISAs1_transpos"/>
</dbReference>
<evidence type="ECO:0000313" key="3">
    <source>
        <dbReference type="EMBL" id="RIY07248.1"/>
    </source>
</evidence>
<name>A0A418QQ82_9BACT</name>
<dbReference type="Pfam" id="PF13808">
    <property type="entry name" value="DDE_Tnp_1_assoc"/>
    <property type="match status" value="1"/>
</dbReference>
<dbReference type="Pfam" id="PF01609">
    <property type="entry name" value="DDE_Tnp_1"/>
    <property type="match status" value="1"/>
</dbReference>
<feature type="domain" description="Transposase IS4-like" evidence="1">
    <location>
        <begin position="104"/>
        <end position="330"/>
    </location>
</feature>
<dbReference type="InterPro" id="IPR051698">
    <property type="entry name" value="Transposase_11-like"/>
</dbReference>
<comment type="caution">
    <text evidence="3">The sequence shown here is derived from an EMBL/GenBank/DDBJ whole genome shotgun (WGS) entry which is preliminary data.</text>
</comment>
<dbReference type="PANTHER" id="PTHR30298:SF0">
    <property type="entry name" value="PROTEIN YBFL-RELATED"/>
    <property type="match status" value="1"/>
</dbReference>
<dbReference type="OrthoDB" id="9815086at2"/>
<accession>A0A418QQ82</accession>
<dbReference type="InterPro" id="IPR002559">
    <property type="entry name" value="Transposase_11"/>
</dbReference>
<organism evidence="3 4">
    <name type="scientific">Hymenobacter rubripertinctus</name>
    <dbReference type="NCBI Taxonomy" id="2029981"/>
    <lineage>
        <taxon>Bacteria</taxon>
        <taxon>Pseudomonadati</taxon>
        <taxon>Bacteroidota</taxon>
        <taxon>Cytophagia</taxon>
        <taxon>Cytophagales</taxon>
        <taxon>Hymenobacteraceae</taxon>
        <taxon>Hymenobacter</taxon>
    </lineage>
</organism>
<protein>
    <submittedName>
        <fullName evidence="3">ISAs1 family transposase</fullName>
    </submittedName>
</protein>
<dbReference type="Proteomes" id="UP000284250">
    <property type="component" value="Unassembled WGS sequence"/>
</dbReference>
<keyword evidence="4" id="KW-1185">Reference proteome</keyword>
<dbReference type="GO" id="GO:0004803">
    <property type="term" value="F:transposase activity"/>
    <property type="evidence" value="ECO:0007669"/>
    <property type="project" value="InterPro"/>
</dbReference>
<evidence type="ECO:0000313" key="4">
    <source>
        <dbReference type="Proteomes" id="UP000284250"/>
    </source>
</evidence>
<dbReference type="GO" id="GO:0003677">
    <property type="term" value="F:DNA binding"/>
    <property type="evidence" value="ECO:0007669"/>
    <property type="project" value="InterPro"/>
</dbReference>
<evidence type="ECO:0000259" key="2">
    <source>
        <dbReference type="Pfam" id="PF13808"/>
    </source>
</evidence>
<reference evidence="3 4" key="1">
    <citation type="submission" date="2019-01" db="EMBL/GenBank/DDBJ databases">
        <title>Hymenobacter humicola sp. nov., isolated from soils in Antarctica.</title>
        <authorList>
            <person name="Sedlacek I."/>
            <person name="Holochova P."/>
            <person name="Kralova S."/>
            <person name="Pantucek R."/>
            <person name="Stankova E."/>
            <person name="Vrbovska V."/>
            <person name="Kristofova L."/>
            <person name="Svec P."/>
            <person name="Busse H.-J."/>
        </authorList>
    </citation>
    <scope>NUCLEOTIDE SEQUENCE [LARGE SCALE GENOMIC DNA]</scope>
    <source>
        <strain evidence="3 4">CCM 8852</strain>
    </source>
</reference>
<dbReference type="AlphaFoldDB" id="A0A418QQ82"/>
<gene>
    <name evidence="3" type="ORF">D0T11_17050</name>
</gene>
<dbReference type="NCBIfam" id="NF033564">
    <property type="entry name" value="transpos_ISAs1"/>
    <property type="match status" value="1"/>
</dbReference>
<proteinExistence type="predicted"/>
<dbReference type="PANTHER" id="PTHR30298">
    <property type="entry name" value="H REPEAT-ASSOCIATED PREDICTED TRANSPOSASE"/>
    <property type="match status" value="1"/>
</dbReference>
<dbReference type="GO" id="GO:0006313">
    <property type="term" value="P:DNA transposition"/>
    <property type="evidence" value="ECO:0007669"/>
    <property type="project" value="InterPro"/>
</dbReference>
<dbReference type="EMBL" id="QYCN01000031">
    <property type="protein sequence ID" value="RIY07248.1"/>
    <property type="molecule type" value="Genomic_DNA"/>
</dbReference>
<dbReference type="InterPro" id="IPR032806">
    <property type="entry name" value="YbfD_N"/>
</dbReference>
<dbReference type="RefSeq" id="WP_119657016.1">
    <property type="nucleotide sequence ID" value="NZ_JBHUOI010000012.1"/>
</dbReference>